<evidence type="ECO:0000313" key="4">
    <source>
        <dbReference type="Proteomes" id="UP000011867"/>
    </source>
</evidence>
<feature type="transmembrane region" description="Helical" evidence="2">
    <location>
        <begin position="12"/>
        <end position="30"/>
    </location>
</feature>
<keyword evidence="4" id="KW-1185">Reference proteome</keyword>
<dbReference type="STRING" id="268739.Nmlp_1613"/>
<dbReference type="eggNOG" id="arCOG02916">
    <property type="taxonomic scope" value="Archaea"/>
</dbReference>
<evidence type="ECO:0000256" key="2">
    <source>
        <dbReference type="SAM" id="Phobius"/>
    </source>
</evidence>
<keyword evidence="2" id="KW-0472">Membrane</keyword>
<dbReference type="KEGG" id="nmo:Nmlp_1613"/>
<sequence length="414" mass="45819">MIFRPDERAQSTLVGFIVLFGILVIAFSSYQAVVVPNQNAEVEFNHFQDIQSDFTEFRSTLVNSVGSNEERAVTFRLGTQYPARLLALNPPPVSGQLETIEEGDRTVEVNLADGENIATDVCETDAPTTNSLRYTPNYNEYGSPRAVSYENRFVAQEFRDGNVYDRQRLIQESSGEISLLLLNGSVSRASQESYSFDINASRRNRTADSRTVSNITIPSQYSAEEWESTILEGMDITATDRDDGRVRIEAEDGGALGNYNVSCAAAGLDRDPAFSPNPPSQDSSDDGTDILNPTDVVLDNIERENDGNDKYLDLTFRSVNSNATVTDARINFYNAKNEGQTPSNADLSDDTGSELATLTVGGEFEELNSPVEIVSDYTFQLDFDKNPGSGNREWFILTLMFEDGSSRQYFVDVP</sequence>
<organism evidence="3 4">
    <name type="scientific">Natronomonas moolapensis (strain DSM 18674 / CECT 7526 / JCM 14361 / 8.8.11)</name>
    <dbReference type="NCBI Taxonomy" id="268739"/>
    <lineage>
        <taxon>Archaea</taxon>
        <taxon>Methanobacteriati</taxon>
        <taxon>Methanobacteriota</taxon>
        <taxon>Stenosarchaea group</taxon>
        <taxon>Halobacteria</taxon>
        <taxon>Halobacteriales</taxon>
        <taxon>Natronomonadaceae</taxon>
        <taxon>Natronomonas</taxon>
    </lineage>
</organism>
<keyword evidence="2" id="KW-0812">Transmembrane</keyword>
<accession>M1Y046</accession>
<dbReference type="OrthoDB" id="121941at2157"/>
<proteinExistence type="predicted"/>
<dbReference type="EMBL" id="HF582854">
    <property type="protein sequence ID" value="CCQ35812.1"/>
    <property type="molecule type" value="Genomic_DNA"/>
</dbReference>
<evidence type="ECO:0000256" key="1">
    <source>
        <dbReference type="SAM" id="MobiDB-lite"/>
    </source>
</evidence>
<name>M1Y046_NATM8</name>
<dbReference type="GeneID" id="14650792"/>
<evidence type="ECO:0000313" key="3">
    <source>
        <dbReference type="EMBL" id="CCQ35812.1"/>
    </source>
</evidence>
<dbReference type="HOGENOM" id="CLU_666669_0_0_2"/>
<dbReference type="Proteomes" id="UP000011867">
    <property type="component" value="Chromosome"/>
</dbReference>
<dbReference type="RefSeq" id="WP_015408654.1">
    <property type="nucleotide sequence ID" value="NC_020388.1"/>
</dbReference>
<feature type="region of interest" description="Disordered" evidence="1">
    <location>
        <begin position="269"/>
        <end position="290"/>
    </location>
</feature>
<dbReference type="AlphaFoldDB" id="M1Y046"/>
<keyword evidence="2" id="KW-1133">Transmembrane helix</keyword>
<gene>
    <name evidence="3" type="ordered locus">Nmlp_1613</name>
</gene>
<reference evidence="3 4" key="1">
    <citation type="journal article" date="2013" name="Genome Announc.">
        <title>Genome of the haloarchaeon Natronomonas moolapensis, a neutrophilic member of a previously haloalkaliphilic genus.</title>
        <authorList>
            <person name="Dyall-Smith M.L."/>
            <person name="Pfeiffer F."/>
            <person name="Oberwinkler T."/>
            <person name="Klee K."/>
            <person name="Rampp M."/>
            <person name="Palm P."/>
            <person name="Gross K."/>
            <person name="Schuster S.C."/>
            <person name="Oesterhelt D."/>
        </authorList>
    </citation>
    <scope>NUCLEOTIDE SEQUENCE [LARGE SCALE GENOMIC DNA]</scope>
    <source>
        <strain evidence="4">DSM 18674 / JCM 14361 / 8.8.11</strain>
    </source>
</reference>
<protein>
    <submittedName>
        <fullName evidence="3">Probable secreted glycoprotein</fullName>
    </submittedName>
</protein>